<dbReference type="AlphaFoldDB" id="A0A4R3N6P5"/>
<keyword evidence="2" id="KW-1185">Reference proteome</keyword>
<dbReference type="PANTHER" id="PTHR35175">
    <property type="entry name" value="DUF1289 DOMAIN-CONTAINING PROTEIN"/>
    <property type="match status" value="1"/>
</dbReference>
<evidence type="ECO:0000313" key="1">
    <source>
        <dbReference type="EMBL" id="TCT24928.1"/>
    </source>
</evidence>
<dbReference type="PANTHER" id="PTHR35175:SF2">
    <property type="entry name" value="DUF1289 DOMAIN-CONTAINING PROTEIN"/>
    <property type="match status" value="1"/>
</dbReference>
<dbReference type="InterPro" id="IPR010710">
    <property type="entry name" value="DUF1289"/>
</dbReference>
<dbReference type="Pfam" id="PF06945">
    <property type="entry name" value="DUF1289"/>
    <property type="match status" value="1"/>
</dbReference>
<protein>
    <recommendedName>
        <fullName evidence="3">Fe-S protein YdhL (DUF1289 family)</fullName>
    </recommendedName>
</protein>
<gene>
    <name evidence="1" type="ORF">EDC34_103273</name>
</gene>
<evidence type="ECO:0000313" key="2">
    <source>
        <dbReference type="Proteomes" id="UP000295414"/>
    </source>
</evidence>
<name>A0A4R3N6P5_9GAMM</name>
<proteinExistence type="predicted"/>
<evidence type="ECO:0008006" key="3">
    <source>
        <dbReference type="Google" id="ProtNLM"/>
    </source>
</evidence>
<dbReference type="EMBL" id="SMAP01000003">
    <property type="protein sequence ID" value="TCT24928.1"/>
    <property type="molecule type" value="Genomic_DNA"/>
</dbReference>
<reference evidence="1 2" key="1">
    <citation type="submission" date="2019-03" db="EMBL/GenBank/DDBJ databases">
        <title>Genomic Encyclopedia of Type Strains, Phase IV (KMG-IV): sequencing the most valuable type-strain genomes for metagenomic binning, comparative biology and taxonomic classification.</title>
        <authorList>
            <person name="Goeker M."/>
        </authorList>
    </citation>
    <scope>NUCLEOTIDE SEQUENCE [LARGE SCALE GENOMIC DNA]</scope>
    <source>
        <strain evidence="1 2">DSM 13605</strain>
    </source>
</reference>
<organism evidence="1 2">
    <name type="scientific">Thermomonas haemolytica</name>
    <dbReference type="NCBI Taxonomy" id="141949"/>
    <lineage>
        <taxon>Bacteria</taxon>
        <taxon>Pseudomonadati</taxon>
        <taxon>Pseudomonadota</taxon>
        <taxon>Gammaproteobacteria</taxon>
        <taxon>Lysobacterales</taxon>
        <taxon>Lysobacteraceae</taxon>
        <taxon>Thermomonas</taxon>
    </lineage>
</organism>
<comment type="caution">
    <text evidence="1">The sequence shown here is derived from an EMBL/GenBank/DDBJ whole genome shotgun (WGS) entry which is preliminary data.</text>
</comment>
<dbReference type="Proteomes" id="UP000295414">
    <property type="component" value="Unassembled WGS sequence"/>
</dbReference>
<accession>A0A4R3N6P5</accession>
<sequence length="68" mass="7062">MTASPATFTPAAVLSPCIGICRLEADGLCAGCHRSGEEIAAWAGMGEAQRLHLMDVVLPARAARREPG</sequence>